<dbReference type="SUPFAM" id="SSF52218">
    <property type="entry name" value="Flavoproteins"/>
    <property type="match status" value="1"/>
</dbReference>
<protein>
    <submittedName>
        <fullName evidence="1">Uncharacterized protein</fullName>
    </submittedName>
</protein>
<dbReference type="RefSeq" id="WP_011590540.1">
    <property type="nucleotide sequence ID" value="NC_008261.1"/>
</dbReference>
<name>A0A0H2YUB9_CLOP1</name>
<keyword evidence="2" id="KW-1185">Reference proteome</keyword>
<evidence type="ECO:0000313" key="2">
    <source>
        <dbReference type="Proteomes" id="UP000001823"/>
    </source>
</evidence>
<proteinExistence type="predicted"/>
<dbReference type="AlphaFoldDB" id="A0A0H2YUB9"/>
<dbReference type="InterPro" id="IPR029039">
    <property type="entry name" value="Flavoprotein-like_sf"/>
</dbReference>
<organism evidence="1 2">
    <name type="scientific">Clostridium perfringens (strain ATCC 13124 / DSM 756 / JCM 1290 / NCIMB 6125 / NCTC 8237 / Type A)</name>
    <dbReference type="NCBI Taxonomy" id="195103"/>
    <lineage>
        <taxon>Bacteria</taxon>
        <taxon>Bacillati</taxon>
        <taxon>Bacillota</taxon>
        <taxon>Clostridia</taxon>
        <taxon>Eubacteriales</taxon>
        <taxon>Clostridiaceae</taxon>
        <taxon>Clostridium</taxon>
    </lineage>
</organism>
<gene>
    <name evidence="1" type="ordered locus">CPF_1045</name>
</gene>
<evidence type="ECO:0000313" key="1">
    <source>
        <dbReference type="EMBL" id="ABG84675.1"/>
    </source>
</evidence>
<dbReference type="HOGENOM" id="CLU_111116_0_0_9"/>
<dbReference type="EMBL" id="CP000246">
    <property type="protein sequence ID" value="ABG84675.1"/>
    <property type="molecule type" value="Genomic_DNA"/>
</dbReference>
<accession>A0A0H2YUB9</accession>
<dbReference type="PaxDb" id="195103-CPF_1045"/>
<dbReference type="eggNOG" id="COG0655">
    <property type="taxonomic scope" value="Bacteria"/>
</dbReference>
<dbReference type="KEGG" id="cpf:CPF_1045"/>
<dbReference type="STRING" id="195103.CPF_1045"/>
<sequence length="200" mass="22879">MGKVIIINGSPRAPRSNSKKYGEIFRSYYKGKADTFNITKNNHKEICSKIEDYTDILLVFPLYADGLPVTMLNFLKVLEENPPKNKPKVNVIVNCGFIEPEQNNVCIDMVKLFCKQNTYEFNSVLSIGGGEAILGTPFKIFVKWKIKKLAKSIYNNTPENLRVTMPISKNMYLKASTNYWINYGKRNGITKSQMETMKIE</sequence>
<dbReference type="Proteomes" id="UP000001823">
    <property type="component" value="Chromosome"/>
</dbReference>
<reference evidence="1 2" key="1">
    <citation type="journal article" date="2006" name="Genome Res.">
        <title>Skewed genomic variability in strains of the toxigenic bacterial pathogen, Clostridium perfringens.</title>
        <authorList>
            <person name="Myers G.S."/>
            <person name="Rasko D.A."/>
            <person name="Cheung J.K."/>
            <person name="Ravel J."/>
            <person name="Seshadri R."/>
            <person name="Deboy R.T."/>
            <person name="Ren Q."/>
            <person name="Varga J."/>
            <person name="Awad M.M."/>
            <person name="Brinkac L.M."/>
            <person name="Daugherty S.C."/>
            <person name="Haft D.H."/>
            <person name="Dodson R.J."/>
            <person name="Madupu R."/>
            <person name="Nelson W.C."/>
            <person name="Rosovitz M.J."/>
            <person name="Sullivan S.A."/>
            <person name="Khouri H."/>
            <person name="Dimitrov G.I."/>
            <person name="Watkins K.L."/>
            <person name="Mulligan S."/>
            <person name="Benton J."/>
            <person name="Radune D."/>
            <person name="Fisher D.J."/>
            <person name="Atkins H.S."/>
            <person name="Hiscox T."/>
            <person name="Jost B.H."/>
            <person name="Billington S.J."/>
            <person name="Songer J.G."/>
            <person name="McClane B.A."/>
            <person name="Titball R.W."/>
            <person name="Rood J.I."/>
            <person name="Melville S.B."/>
            <person name="Paulsen I.T."/>
        </authorList>
    </citation>
    <scope>NUCLEOTIDE SEQUENCE [LARGE SCALE GENOMIC DNA]</scope>
    <source>
        <strain evidence="2">ATCC 13124 / DSM 756 / JCM 1290 / NCIMB 6125 / NCTC 8237 / S 107 / Type A</strain>
    </source>
</reference>